<feature type="domain" description="Histidine kinase" evidence="9">
    <location>
        <begin position="348"/>
        <end position="566"/>
    </location>
</feature>
<dbReference type="Gene3D" id="3.30.565.10">
    <property type="entry name" value="Histidine kinase-like ATPase, C-terminal domain"/>
    <property type="match status" value="1"/>
</dbReference>
<dbReference type="PRINTS" id="PR00344">
    <property type="entry name" value="BCTRLSENSOR"/>
</dbReference>
<organism evidence="10 11">
    <name type="scientific">Thalassobaculum fulvum</name>
    <dbReference type="NCBI Taxonomy" id="1633335"/>
    <lineage>
        <taxon>Bacteria</taxon>
        <taxon>Pseudomonadati</taxon>
        <taxon>Pseudomonadota</taxon>
        <taxon>Alphaproteobacteria</taxon>
        <taxon>Rhodospirillales</taxon>
        <taxon>Thalassobaculaceae</taxon>
        <taxon>Thalassobaculum</taxon>
    </lineage>
</organism>
<keyword evidence="8" id="KW-1133">Transmembrane helix</keyword>
<dbReference type="PANTHER" id="PTHR43047">
    <property type="entry name" value="TWO-COMPONENT HISTIDINE PROTEIN KINASE"/>
    <property type="match status" value="1"/>
</dbReference>
<dbReference type="FunFam" id="3.30.565.10:FF:000006">
    <property type="entry name" value="Sensor histidine kinase WalK"/>
    <property type="match status" value="1"/>
</dbReference>
<feature type="coiled-coil region" evidence="6">
    <location>
        <begin position="297"/>
        <end position="341"/>
    </location>
</feature>
<evidence type="ECO:0000256" key="4">
    <source>
        <dbReference type="ARBA" id="ARBA00022679"/>
    </source>
</evidence>
<dbReference type="SMART" id="SM00387">
    <property type="entry name" value="HATPase_c"/>
    <property type="match status" value="1"/>
</dbReference>
<dbReference type="EC" id="2.7.13.3" evidence="2"/>
<evidence type="ECO:0000256" key="6">
    <source>
        <dbReference type="SAM" id="Coils"/>
    </source>
</evidence>
<evidence type="ECO:0000256" key="5">
    <source>
        <dbReference type="ARBA" id="ARBA00022777"/>
    </source>
</evidence>
<keyword evidence="8" id="KW-0472">Membrane</keyword>
<dbReference type="CDD" id="cd16922">
    <property type="entry name" value="HATPase_EvgS-ArcB-TorS-like"/>
    <property type="match status" value="1"/>
</dbReference>
<evidence type="ECO:0000256" key="7">
    <source>
        <dbReference type="SAM" id="MobiDB-lite"/>
    </source>
</evidence>
<dbReference type="GO" id="GO:0000155">
    <property type="term" value="F:phosphorelay sensor kinase activity"/>
    <property type="evidence" value="ECO:0007669"/>
    <property type="project" value="InterPro"/>
</dbReference>
<keyword evidence="4" id="KW-0808">Transferase</keyword>
<keyword evidence="8" id="KW-0812">Transmembrane</keyword>
<dbReference type="PANTHER" id="PTHR43047:SF63">
    <property type="entry name" value="HISTIDINE KINASE"/>
    <property type="match status" value="1"/>
</dbReference>
<evidence type="ECO:0000256" key="1">
    <source>
        <dbReference type="ARBA" id="ARBA00000085"/>
    </source>
</evidence>
<evidence type="ECO:0000256" key="3">
    <source>
        <dbReference type="ARBA" id="ARBA00022553"/>
    </source>
</evidence>
<comment type="caution">
    <text evidence="10">The sequence shown here is derived from an EMBL/GenBank/DDBJ whole genome shotgun (WGS) entry which is preliminary data.</text>
</comment>
<dbReference type="InterPro" id="IPR003661">
    <property type="entry name" value="HisK_dim/P_dom"/>
</dbReference>
<dbReference type="AlphaFoldDB" id="A0A918XQR0"/>
<feature type="transmembrane region" description="Helical" evidence="8">
    <location>
        <begin position="278"/>
        <end position="297"/>
    </location>
</feature>
<dbReference type="PROSITE" id="PS50109">
    <property type="entry name" value="HIS_KIN"/>
    <property type="match status" value="1"/>
</dbReference>
<dbReference type="Pfam" id="PF02518">
    <property type="entry name" value="HATPase_c"/>
    <property type="match status" value="1"/>
</dbReference>
<proteinExistence type="predicted"/>
<dbReference type="SUPFAM" id="SSF47384">
    <property type="entry name" value="Homodimeric domain of signal transducing histidine kinase"/>
    <property type="match status" value="1"/>
</dbReference>
<name>A0A918XQR0_9PROT</name>
<reference evidence="10" key="1">
    <citation type="journal article" date="2014" name="Int. J. Syst. Evol. Microbiol.">
        <title>Complete genome sequence of Corynebacterium casei LMG S-19264T (=DSM 44701T), isolated from a smear-ripened cheese.</title>
        <authorList>
            <consortium name="US DOE Joint Genome Institute (JGI-PGF)"/>
            <person name="Walter F."/>
            <person name="Albersmeier A."/>
            <person name="Kalinowski J."/>
            <person name="Ruckert C."/>
        </authorList>
    </citation>
    <scope>NUCLEOTIDE SEQUENCE</scope>
    <source>
        <strain evidence="10">KCTC 42651</strain>
    </source>
</reference>
<dbReference type="EMBL" id="BMZS01000004">
    <property type="protein sequence ID" value="GHD48112.1"/>
    <property type="molecule type" value="Genomic_DNA"/>
</dbReference>
<feature type="compositionally biased region" description="Low complexity" evidence="7">
    <location>
        <begin position="12"/>
        <end position="28"/>
    </location>
</feature>
<gene>
    <name evidence="10" type="ORF">GCM10017083_18820</name>
</gene>
<dbReference type="Pfam" id="PF05228">
    <property type="entry name" value="CHASE4"/>
    <property type="match status" value="1"/>
</dbReference>
<keyword evidence="5" id="KW-0418">Kinase</keyword>
<dbReference type="GO" id="GO:0009927">
    <property type="term" value="F:histidine phosphotransfer kinase activity"/>
    <property type="evidence" value="ECO:0007669"/>
    <property type="project" value="TreeGrafter"/>
</dbReference>
<dbReference type="Pfam" id="PF00512">
    <property type="entry name" value="HisKA"/>
    <property type="match status" value="1"/>
</dbReference>
<comment type="catalytic activity">
    <reaction evidence="1">
        <text>ATP + protein L-histidine = ADP + protein N-phospho-L-histidine.</text>
        <dbReference type="EC" id="2.7.13.3"/>
    </reaction>
</comment>
<evidence type="ECO:0000259" key="9">
    <source>
        <dbReference type="PROSITE" id="PS50109"/>
    </source>
</evidence>
<dbReference type="InterPro" id="IPR007892">
    <property type="entry name" value="CHASE4"/>
</dbReference>
<dbReference type="SMART" id="SM00388">
    <property type="entry name" value="HisKA"/>
    <property type="match status" value="1"/>
</dbReference>
<evidence type="ECO:0000313" key="10">
    <source>
        <dbReference type="EMBL" id="GHD48112.1"/>
    </source>
</evidence>
<reference evidence="10" key="2">
    <citation type="submission" date="2020-09" db="EMBL/GenBank/DDBJ databases">
        <authorList>
            <person name="Sun Q."/>
            <person name="Kim S."/>
        </authorList>
    </citation>
    <scope>NUCLEOTIDE SEQUENCE</scope>
    <source>
        <strain evidence="10">KCTC 42651</strain>
    </source>
</reference>
<dbReference type="InterPro" id="IPR004358">
    <property type="entry name" value="Sig_transdc_His_kin-like_C"/>
</dbReference>
<accession>A0A918XQR0</accession>
<feature type="compositionally biased region" description="Polar residues" evidence="7">
    <location>
        <begin position="1"/>
        <end position="11"/>
    </location>
</feature>
<keyword evidence="6" id="KW-0175">Coiled coil</keyword>
<dbReference type="InterPro" id="IPR003594">
    <property type="entry name" value="HATPase_dom"/>
</dbReference>
<protein>
    <recommendedName>
        <fullName evidence="2">histidine kinase</fullName>
        <ecNumber evidence="2">2.7.13.3</ecNumber>
    </recommendedName>
</protein>
<feature type="region of interest" description="Disordered" evidence="7">
    <location>
        <begin position="1"/>
        <end position="28"/>
    </location>
</feature>
<evidence type="ECO:0000313" key="11">
    <source>
        <dbReference type="Proteomes" id="UP000630353"/>
    </source>
</evidence>
<feature type="transmembrane region" description="Helical" evidence="8">
    <location>
        <begin position="34"/>
        <end position="57"/>
    </location>
</feature>
<evidence type="ECO:0000256" key="2">
    <source>
        <dbReference type="ARBA" id="ARBA00012438"/>
    </source>
</evidence>
<keyword evidence="3" id="KW-0597">Phosphoprotein</keyword>
<dbReference type="CDD" id="cd00082">
    <property type="entry name" value="HisKA"/>
    <property type="match status" value="1"/>
</dbReference>
<dbReference type="GO" id="GO:0005886">
    <property type="term" value="C:plasma membrane"/>
    <property type="evidence" value="ECO:0007669"/>
    <property type="project" value="TreeGrafter"/>
</dbReference>
<keyword evidence="11" id="KW-1185">Reference proteome</keyword>
<dbReference type="InterPro" id="IPR036890">
    <property type="entry name" value="HATPase_C_sf"/>
</dbReference>
<dbReference type="SUPFAM" id="SSF55874">
    <property type="entry name" value="ATPase domain of HSP90 chaperone/DNA topoisomerase II/histidine kinase"/>
    <property type="match status" value="1"/>
</dbReference>
<dbReference type="Gene3D" id="1.10.287.130">
    <property type="match status" value="1"/>
</dbReference>
<dbReference type="InterPro" id="IPR005467">
    <property type="entry name" value="His_kinase_dom"/>
</dbReference>
<sequence>MMSRASTTNAEQPARPAAAPAGTPGPQRSPLRNVVTPIAILGVAVVALILMLAVIAANSQNRLAIRSDQYLASSALRVETEQLGGVVRDYSFWNDAVENLAVEFDRGWAEDNVGAWANESLGMDATLVLDADLEPIFGSVDGAIQEADMAARFSPELARIVADARRTVGEPGIVPGVATSFLEFDGAPAIAGAAILKWEDDRPIPLRDGVPVALVFVRRIDEAMLRRFGELYLLSDMKLAPASAELADSIPLSTTDDRDIARLSWTGHRPGTALLRELALPLLGIAVLATALMVLIVRRARQSTDALTRSHDQLEAQTRALQASTEALQRALAEAARANAAKSDFLARMSHELRTPLNAILGFSEIISMEMYGPNSDPRYRDYGRMIHESGDHLRSLINDILDLAKIEAGRFELAEGPTSLGPIIEQCLGLLAPRIEAKGIRSSYRPTNVRLIADARAIKQILLNLMSNAVKFTGDGGEIAVAVSDEAEGIVLSVSDTGCGMTREELERVFQMFGQAKVNVSRDAEGSGLGLNIAKGLVEMHGGTLTVESEVGVGTAATVRLPSARRLPSEPIAVTG</sequence>
<dbReference type="Proteomes" id="UP000630353">
    <property type="component" value="Unassembled WGS sequence"/>
</dbReference>
<dbReference type="InterPro" id="IPR036097">
    <property type="entry name" value="HisK_dim/P_sf"/>
</dbReference>
<evidence type="ECO:0000256" key="8">
    <source>
        <dbReference type="SAM" id="Phobius"/>
    </source>
</evidence>